<gene>
    <name evidence="11" type="ORF">NMK_1491</name>
</gene>
<evidence type="ECO:0000256" key="6">
    <source>
        <dbReference type="ARBA" id="ARBA00022737"/>
    </source>
</evidence>
<feature type="repeat" description="TPR" evidence="8">
    <location>
        <begin position="238"/>
        <end position="271"/>
    </location>
</feature>
<evidence type="ECO:0000259" key="10">
    <source>
        <dbReference type="Pfam" id="PF13844"/>
    </source>
</evidence>
<keyword evidence="12" id="KW-1185">Reference proteome</keyword>
<dbReference type="InterPro" id="IPR029489">
    <property type="entry name" value="OGT/SEC/SPY_C"/>
</dbReference>
<dbReference type="Gene3D" id="3.40.50.2000">
    <property type="entry name" value="Glycogen Phosphorylase B"/>
    <property type="match status" value="1"/>
</dbReference>
<keyword evidence="9" id="KW-0175">Coiled coil</keyword>
<dbReference type="SUPFAM" id="SSF48452">
    <property type="entry name" value="TPR-like"/>
    <property type="match status" value="1"/>
</dbReference>
<organism evidence="11 12">
    <name type="scientific">Novimethylophilus kurashikiensis</name>
    <dbReference type="NCBI Taxonomy" id="1825523"/>
    <lineage>
        <taxon>Bacteria</taxon>
        <taxon>Pseudomonadati</taxon>
        <taxon>Pseudomonadota</taxon>
        <taxon>Betaproteobacteria</taxon>
        <taxon>Nitrosomonadales</taxon>
        <taxon>Methylophilaceae</taxon>
        <taxon>Novimethylophilus</taxon>
    </lineage>
</organism>
<feature type="domain" description="O-GlcNAc transferase C-terminal" evidence="10">
    <location>
        <begin position="383"/>
        <end position="545"/>
    </location>
</feature>
<dbReference type="OrthoDB" id="101857at2"/>
<dbReference type="EMBL" id="BDOQ01000004">
    <property type="protein sequence ID" value="GBG13939.1"/>
    <property type="molecule type" value="Genomic_DNA"/>
</dbReference>
<dbReference type="EC" id="2.4.1.255" evidence="3"/>
<comment type="similarity">
    <text evidence="2">Belongs to the glycosyltransferase 41 family. O-GlcNAc transferase subfamily.</text>
</comment>
<keyword evidence="4" id="KW-0328">Glycosyltransferase</keyword>
<keyword evidence="6" id="KW-0677">Repeat</keyword>
<comment type="caution">
    <text evidence="11">The sequence shown here is derived from an EMBL/GenBank/DDBJ whole genome shotgun (WGS) entry which is preliminary data.</text>
</comment>
<feature type="repeat" description="TPR" evidence="8">
    <location>
        <begin position="103"/>
        <end position="136"/>
    </location>
</feature>
<dbReference type="GO" id="GO:0006493">
    <property type="term" value="P:protein O-linked glycosylation"/>
    <property type="evidence" value="ECO:0007669"/>
    <property type="project" value="InterPro"/>
</dbReference>
<reference evidence="11 12" key="1">
    <citation type="journal article" date="2018" name="Environ. Microbiol.">
        <title>Isolation and genomic characterization of Novimethylophilus kurashikiensis gen. nov. sp. nov., a new lanthanide-dependent methylotrophic species of Methylophilaceae.</title>
        <authorList>
            <person name="Lv H."/>
            <person name="Sahin N."/>
            <person name="Tani A."/>
        </authorList>
    </citation>
    <scope>NUCLEOTIDE SEQUENCE [LARGE SCALE GENOMIC DNA]</scope>
    <source>
        <strain evidence="11 12">La2-4</strain>
    </source>
</reference>
<dbReference type="Gene3D" id="3.40.50.11380">
    <property type="match status" value="1"/>
</dbReference>
<feature type="domain" description="O-GlcNAc transferase C-terminal" evidence="10">
    <location>
        <begin position="555"/>
        <end position="739"/>
    </location>
</feature>
<dbReference type="SUPFAM" id="SSF81901">
    <property type="entry name" value="HCP-like"/>
    <property type="match status" value="1"/>
</dbReference>
<dbReference type="Pfam" id="PF13424">
    <property type="entry name" value="TPR_12"/>
    <property type="match status" value="1"/>
</dbReference>
<dbReference type="Gene3D" id="1.25.40.10">
    <property type="entry name" value="Tetratricopeptide repeat domain"/>
    <property type="match status" value="5"/>
</dbReference>
<name>A0A2R5F7Z3_9PROT</name>
<feature type="repeat" description="TPR" evidence="8">
    <location>
        <begin position="69"/>
        <end position="102"/>
    </location>
</feature>
<dbReference type="InterPro" id="IPR019734">
    <property type="entry name" value="TPR_rpt"/>
</dbReference>
<dbReference type="AlphaFoldDB" id="A0A2R5F7Z3"/>
<dbReference type="PANTHER" id="PTHR44366">
    <property type="entry name" value="UDP-N-ACETYLGLUCOSAMINE--PEPTIDE N-ACETYLGLUCOSAMINYLTRANSFERASE 110 KDA SUBUNIT"/>
    <property type="match status" value="1"/>
</dbReference>
<feature type="repeat" description="TPR" evidence="8">
    <location>
        <begin position="272"/>
        <end position="305"/>
    </location>
</feature>
<keyword evidence="7 8" id="KW-0802">TPR repeat</keyword>
<feature type="repeat" description="TPR" evidence="8">
    <location>
        <begin position="35"/>
        <end position="68"/>
    </location>
</feature>
<keyword evidence="5" id="KW-0808">Transferase</keyword>
<feature type="repeat" description="TPR" evidence="8">
    <location>
        <begin position="171"/>
        <end position="204"/>
    </location>
</feature>
<evidence type="ECO:0000256" key="7">
    <source>
        <dbReference type="ARBA" id="ARBA00022803"/>
    </source>
</evidence>
<evidence type="ECO:0000256" key="1">
    <source>
        <dbReference type="ARBA" id="ARBA00004922"/>
    </source>
</evidence>
<dbReference type="UniPathway" id="UPA00378"/>
<dbReference type="PROSITE" id="PS50293">
    <property type="entry name" value="TPR_REGION"/>
    <property type="match status" value="5"/>
</dbReference>
<evidence type="ECO:0000313" key="11">
    <source>
        <dbReference type="EMBL" id="GBG13939.1"/>
    </source>
</evidence>
<dbReference type="Proteomes" id="UP000245081">
    <property type="component" value="Unassembled WGS sequence"/>
</dbReference>
<evidence type="ECO:0000256" key="5">
    <source>
        <dbReference type="ARBA" id="ARBA00022679"/>
    </source>
</evidence>
<evidence type="ECO:0000256" key="3">
    <source>
        <dbReference type="ARBA" id="ARBA00011970"/>
    </source>
</evidence>
<sequence length="754" mass="84337">MQQTFQTALHYHQSGQLAQAEALYRKILLTQPGNASVLHLLGLVAYQRGDYATAVAEIGEAIAADPRQSDYHSNLGLALRAAGQPEKAVEAYRRALQLAPRDADIHNNLGSALHALGKLDEAVASYRQALRLQPNNGAVQYNLGNALFDQGDFTQAAQCFAESRRAMPQDPDTHNNLGNALRELGRYEEAAGCYREALRLQPDYPQAARHLGWLMQELGRHAEAVEWYRLALRQNPEAGTHYNLANALREVGCYEEAVQSYQEALKLDPNDADTHNNLGNALRELGRLEEAIACYRKALEIAPGMHHAKAHLLHQCQHAYDWRDLENLSQDVRALVRDEPEAQIPPFAMLAVQGATEAEQRRCAEQWSKTQYGKYAEAAAKLGFKFKRAPKNKLRIGYLSADFHEHATAYLMAEVFELHDRERFETVAYSYGPDDKSSMRARLQQAFDRFVDIRPLTTEDAAKRIHADGIDVLVDLKGYTAHTRSQILALRPAPIQVNYLGYPGTMGAPFVDVLIGDAVVTPPDHAAHYSEKLALLPHAYQPNDRKRPIAEKPMRAECGLPDGAFVFCGFNQSFKILPEVFGVWMRLLRETPNSVLWLLQSNPLAERNLKAEAQAREVDPERLIFAPRLPLSQHLARQQWADLLLDTLPYNAHTTASDALWTGVPVVTCQGNTFAGRVAASLLHAVGLPELVTTSMEDYAALALKLAREPDELKRVKDKLLAVRETAPLFDAAQFTRDIESLYGEMWEGWLKQT</sequence>
<dbReference type="InterPro" id="IPR037919">
    <property type="entry name" value="OGT"/>
</dbReference>
<dbReference type="SMART" id="SM00028">
    <property type="entry name" value="TPR"/>
    <property type="match status" value="9"/>
</dbReference>
<dbReference type="Pfam" id="PF13844">
    <property type="entry name" value="Glyco_transf_41"/>
    <property type="match status" value="2"/>
</dbReference>
<comment type="pathway">
    <text evidence="1">Protein modification; protein glycosylation.</text>
</comment>
<protein>
    <recommendedName>
        <fullName evidence="3">protein O-GlcNAc transferase</fullName>
        <ecNumber evidence="3">2.4.1.255</ecNumber>
    </recommendedName>
</protein>
<evidence type="ECO:0000313" key="12">
    <source>
        <dbReference type="Proteomes" id="UP000245081"/>
    </source>
</evidence>
<accession>A0A2R5F7Z3</accession>
<feature type="repeat" description="TPR" evidence="8">
    <location>
        <begin position="137"/>
        <end position="170"/>
    </location>
</feature>
<dbReference type="PROSITE" id="PS50005">
    <property type="entry name" value="TPR"/>
    <property type="match status" value="7"/>
</dbReference>
<evidence type="ECO:0000256" key="4">
    <source>
        <dbReference type="ARBA" id="ARBA00022676"/>
    </source>
</evidence>
<evidence type="ECO:0000256" key="2">
    <source>
        <dbReference type="ARBA" id="ARBA00005386"/>
    </source>
</evidence>
<evidence type="ECO:0000256" key="8">
    <source>
        <dbReference type="PROSITE-ProRule" id="PRU00339"/>
    </source>
</evidence>
<dbReference type="Pfam" id="PF13414">
    <property type="entry name" value="TPR_11"/>
    <property type="match status" value="1"/>
</dbReference>
<dbReference type="GO" id="GO:0097363">
    <property type="term" value="F:protein O-acetylglucosaminyltransferase activity"/>
    <property type="evidence" value="ECO:0007669"/>
    <property type="project" value="UniProtKB-EC"/>
</dbReference>
<evidence type="ECO:0000256" key="9">
    <source>
        <dbReference type="SAM" id="Coils"/>
    </source>
</evidence>
<feature type="coiled-coil region" evidence="9">
    <location>
        <begin position="244"/>
        <end position="298"/>
    </location>
</feature>
<dbReference type="Pfam" id="PF13432">
    <property type="entry name" value="TPR_16"/>
    <property type="match status" value="2"/>
</dbReference>
<dbReference type="RefSeq" id="WP_109015197.1">
    <property type="nucleotide sequence ID" value="NZ_BDOQ01000004.1"/>
</dbReference>
<dbReference type="SUPFAM" id="SSF53756">
    <property type="entry name" value="UDP-Glycosyltransferase/glycogen phosphorylase"/>
    <property type="match status" value="1"/>
</dbReference>
<proteinExistence type="inferred from homology"/>
<dbReference type="Pfam" id="PF00515">
    <property type="entry name" value="TPR_1"/>
    <property type="match status" value="1"/>
</dbReference>
<dbReference type="PANTHER" id="PTHR44366:SF1">
    <property type="entry name" value="UDP-N-ACETYLGLUCOSAMINE--PEPTIDE N-ACETYLGLUCOSAMINYLTRANSFERASE 110 KDA SUBUNIT"/>
    <property type="match status" value="1"/>
</dbReference>
<dbReference type="InterPro" id="IPR011990">
    <property type="entry name" value="TPR-like_helical_dom_sf"/>
</dbReference>